<reference evidence="3" key="1">
    <citation type="journal article" date="2019" name="Int. J. Syst. Evol. Microbiol.">
        <title>The Global Catalogue of Microorganisms (GCM) 10K type strain sequencing project: providing services to taxonomists for standard genome sequencing and annotation.</title>
        <authorList>
            <consortium name="The Broad Institute Genomics Platform"/>
            <consortium name="The Broad Institute Genome Sequencing Center for Infectious Disease"/>
            <person name="Wu L."/>
            <person name="Ma J."/>
        </authorList>
    </citation>
    <scope>NUCLEOTIDE SEQUENCE [LARGE SCALE GENOMIC DNA]</scope>
    <source>
        <strain evidence="3">KCTC 42224</strain>
    </source>
</reference>
<feature type="domain" description="Amidohydrolase 3" evidence="1">
    <location>
        <begin position="37"/>
        <end position="452"/>
    </location>
</feature>
<sequence>MLITAARLFDGRLVDVTLNEGRIADLVDHQPSRGGDIDARGGLLLPGLHDHHVHIAATAATLASVRCGPSEVTDEAGLFHTLAGAAGSGWLRGIGYHESVAGRIDRAWLDAAVPDRPVRLQHRSGRMWIFNSVGLDLLLAGREPPPALDRVTGWLFDADRWLRDALHGMPPDLSLVSRNWSRWGVTGLTDMNPENEPADATRFSALRREGTLAQRVTVAGRATLAGMAPDPWVAVGPLKVHLHEAHLPAYDTLTGAIDEAHRVGRGVAIHCVTETELVFALAALREAGPDAQDRIEHASVATDELVTQIAALGLSVVSQPNFVAERGDAYLADIAPGEWSHLYRLRSFLAAGVPLAGGTDTPFGMADPWAAMAAAVTRRTAAGVPLSLHEALTPEEALGLFLADPMALSRQRTVAVGAPADLCLLTQDWEVVRADLGDARVAATIVGGRCVHQDPAPATPRSGD</sequence>
<evidence type="ECO:0000259" key="1">
    <source>
        <dbReference type="Pfam" id="PF07969"/>
    </source>
</evidence>
<dbReference type="Gene3D" id="3.20.20.140">
    <property type="entry name" value="Metal-dependent hydrolases"/>
    <property type="match status" value="2"/>
</dbReference>
<dbReference type="SUPFAM" id="SSF51556">
    <property type="entry name" value="Metallo-dependent hydrolases"/>
    <property type="match status" value="1"/>
</dbReference>
<dbReference type="RefSeq" id="WP_191325744.1">
    <property type="nucleotide sequence ID" value="NZ_BMZP01000021.1"/>
</dbReference>
<proteinExistence type="predicted"/>
<evidence type="ECO:0000313" key="2">
    <source>
        <dbReference type="EMBL" id="MFC3673722.1"/>
    </source>
</evidence>
<dbReference type="PANTHER" id="PTHR22642:SF2">
    <property type="entry name" value="PROTEIN LONG AFTER FAR-RED 3"/>
    <property type="match status" value="1"/>
</dbReference>
<dbReference type="InterPro" id="IPR011059">
    <property type="entry name" value="Metal-dep_hydrolase_composite"/>
</dbReference>
<dbReference type="EMBL" id="JBHRYE010000051">
    <property type="protein sequence ID" value="MFC3673722.1"/>
    <property type="molecule type" value="Genomic_DNA"/>
</dbReference>
<dbReference type="InterPro" id="IPR032466">
    <property type="entry name" value="Metal_Hydrolase"/>
</dbReference>
<dbReference type="PANTHER" id="PTHR22642">
    <property type="entry name" value="IMIDAZOLONEPROPIONASE"/>
    <property type="match status" value="1"/>
</dbReference>
<gene>
    <name evidence="2" type="ORF">ACFOOT_20060</name>
</gene>
<keyword evidence="3" id="KW-1185">Reference proteome</keyword>
<dbReference type="Gene3D" id="2.30.40.10">
    <property type="entry name" value="Urease, subunit C, domain 1"/>
    <property type="match status" value="1"/>
</dbReference>
<dbReference type="Proteomes" id="UP001595683">
    <property type="component" value="Unassembled WGS sequence"/>
</dbReference>
<dbReference type="SUPFAM" id="SSF51338">
    <property type="entry name" value="Composite domain of metallo-dependent hydrolases"/>
    <property type="match status" value="1"/>
</dbReference>
<comment type="caution">
    <text evidence="2">The sequence shown here is derived from an EMBL/GenBank/DDBJ whole genome shotgun (WGS) entry which is preliminary data.</text>
</comment>
<evidence type="ECO:0000313" key="3">
    <source>
        <dbReference type="Proteomes" id="UP001595683"/>
    </source>
</evidence>
<dbReference type="Gene3D" id="3.10.310.70">
    <property type="match status" value="1"/>
</dbReference>
<accession>A0ABV7VA42</accession>
<name>A0ABV7VA42_9SPHN</name>
<dbReference type="InterPro" id="IPR013108">
    <property type="entry name" value="Amidohydro_3"/>
</dbReference>
<organism evidence="2 3">
    <name type="scientific">Novosphingobium pokkalii</name>
    <dbReference type="NCBI Taxonomy" id="1770194"/>
    <lineage>
        <taxon>Bacteria</taxon>
        <taxon>Pseudomonadati</taxon>
        <taxon>Pseudomonadota</taxon>
        <taxon>Alphaproteobacteria</taxon>
        <taxon>Sphingomonadales</taxon>
        <taxon>Sphingomonadaceae</taxon>
        <taxon>Novosphingobium</taxon>
    </lineage>
</organism>
<protein>
    <submittedName>
        <fullName evidence="2">Amidohydrolase family protein</fullName>
    </submittedName>
</protein>
<dbReference type="Pfam" id="PF07969">
    <property type="entry name" value="Amidohydro_3"/>
    <property type="match status" value="1"/>
</dbReference>